<organism evidence="2 4">
    <name type="scientific">Rotaria socialis</name>
    <dbReference type="NCBI Taxonomy" id="392032"/>
    <lineage>
        <taxon>Eukaryota</taxon>
        <taxon>Metazoa</taxon>
        <taxon>Spiralia</taxon>
        <taxon>Gnathifera</taxon>
        <taxon>Rotifera</taxon>
        <taxon>Eurotatoria</taxon>
        <taxon>Bdelloidea</taxon>
        <taxon>Philodinida</taxon>
        <taxon>Philodinidae</taxon>
        <taxon>Rotaria</taxon>
    </lineage>
</organism>
<dbReference type="InterPro" id="IPR046455">
    <property type="entry name" value="Sec7/BIG1-like_C"/>
</dbReference>
<evidence type="ECO:0000313" key="3">
    <source>
        <dbReference type="EMBL" id="CAF4457374.1"/>
    </source>
</evidence>
<feature type="domain" description="Sec7/BIG1-like C-terminal" evidence="1">
    <location>
        <begin position="151"/>
        <end position="279"/>
    </location>
</feature>
<evidence type="ECO:0000313" key="4">
    <source>
        <dbReference type="Proteomes" id="UP000663833"/>
    </source>
</evidence>
<gene>
    <name evidence="3" type="ORF">HFQ381_LOCUS24361</name>
    <name evidence="2" type="ORF">LUA448_LOCUS25247</name>
</gene>
<evidence type="ECO:0000313" key="2">
    <source>
        <dbReference type="EMBL" id="CAF3500230.1"/>
    </source>
</evidence>
<sequence length="357" mass="40668">MRSDLSWDNEILAKPGTNCFENLVITCGQRFTPHIWERTCACILEIFRSTLPETFMTWRHDAKSSGTAATNDVSLSDRTDRSFDYSIVGSASSQHNRMVQAGNTANLNSSISDQQGLNISNRLSSPTNSIERSKTQSDFHIFQILTIKCIIQLELIQTIDDIVFFPSALNVSSDQQVLTYFANFDDFRDDHGIYNNMGLDQLLLLVDCVIESHMFARAFNSNHAQRNLLRNAGYRGKAKPNLLTQVTHSIACAFRIIFRMFCDPKRSDSMDTFKRRIIKFRISPTKPFSALWNLKKGFVAEGSYSGHTFKYFLGDMYLIVAETVVFDLKPELRYTLREFLLCVGRVFNMTSELTGSN</sequence>
<dbReference type="Proteomes" id="UP000663851">
    <property type="component" value="Unassembled WGS sequence"/>
</dbReference>
<comment type="caution">
    <text evidence="2">The sequence shown here is derived from an EMBL/GenBank/DDBJ whole genome shotgun (WGS) entry which is preliminary data.</text>
</comment>
<evidence type="ECO:0000259" key="1">
    <source>
        <dbReference type="Pfam" id="PF20252"/>
    </source>
</evidence>
<dbReference type="Pfam" id="PF20252">
    <property type="entry name" value="BIG2_C"/>
    <property type="match status" value="1"/>
</dbReference>
<reference evidence="2" key="1">
    <citation type="submission" date="2021-02" db="EMBL/GenBank/DDBJ databases">
        <authorList>
            <person name="Nowell W R."/>
        </authorList>
    </citation>
    <scope>NUCLEOTIDE SEQUENCE</scope>
</reference>
<dbReference type="EMBL" id="CAJOBO010002557">
    <property type="protein sequence ID" value="CAF4457374.1"/>
    <property type="molecule type" value="Genomic_DNA"/>
</dbReference>
<name>A0A818H048_9BILA</name>
<dbReference type="Proteomes" id="UP000663833">
    <property type="component" value="Unassembled WGS sequence"/>
</dbReference>
<protein>
    <recommendedName>
        <fullName evidence="1">Sec7/BIG1-like C-terminal domain-containing protein</fullName>
    </recommendedName>
</protein>
<accession>A0A818H048</accession>
<dbReference type="EMBL" id="CAJNYD010003352">
    <property type="protein sequence ID" value="CAF3500230.1"/>
    <property type="molecule type" value="Genomic_DNA"/>
</dbReference>
<dbReference type="AlphaFoldDB" id="A0A818H048"/>
<proteinExistence type="predicted"/>